<evidence type="ECO:0000313" key="1">
    <source>
        <dbReference type="EMBL" id="MCS2794473.1"/>
    </source>
</evidence>
<name>A0AAW5P139_9BACE</name>
<accession>A0AAW5P139</accession>
<organism evidence="1 2">
    <name type="scientific">Bacteroides faecis</name>
    <dbReference type="NCBI Taxonomy" id="674529"/>
    <lineage>
        <taxon>Bacteria</taxon>
        <taxon>Pseudomonadati</taxon>
        <taxon>Bacteroidota</taxon>
        <taxon>Bacteroidia</taxon>
        <taxon>Bacteroidales</taxon>
        <taxon>Bacteroidaceae</taxon>
        <taxon>Bacteroides</taxon>
    </lineage>
</organism>
<protein>
    <submittedName>
        <fullName evidence="1">Uncharacterized protein</fullName>
    </submittedName>
</protein>
<dbReference type="Proteomes" id="UP001204548">
    <property type="component" value="Unassembled WGS sequence"/>
</dbReference>
<reference evidence="1" key="1">
    <citation type="submission" date="2022-08" db="EMBL/GenBank/DDBJ databases">
        <title>Genome Sequencing of Bacteroides fragilis Group Isolates with Nanopore Technology.</title>
        <authorList>
            <person name="Tisza M.J."/>
            <person name="Smith D."/>
            <person name="Dekker J.P."/>
        </authorList>
    </citation>
    <scope>NUCLEOTIDE SEQUENCE</scope>
    <source>
        <strain evidence="1">BFG-351</strain>
    </source>
</reference>
<dbReference type="AlphaFoldDB" id="A0AAW5P139"/>
<proteinExistence type="predicted"/>
<sequence>MSQDLERGDNYLQRAANGLSNETLWKTATKIFMNVPGVLGKSVTFVSVYLALDSALLGVKKWQSLRREDRHAL</sequence>
<evidence type="ECO:0000313" key="2">
    <source>
        <dbReference type="Proteomes" id="UP001204548"/>
    </source>
</evidence>
<comment type="caution">
    <text evidence="1">The sequence shown here is derived from an EMBL/GenBank/DDBJ whole genome shotgun (WGS) entry which is preliminary data.</text>
</comment>
<dbReference type="EMBL" id="JANUTS010000001">
    <property type="protein sequence ID" value="MCS2794473.1"/>
    <property type="molecule type" value="Genomic_DNA"/>
</dbReference>
<dbReference type="RefSeq" id="WP_141565428.1">
    <property type="nucleotide sequence ID" value="NZ_JABFIA010000069.1"/>
</dbReference>
<gene>
    <name evidence="1" type="ORF">NXW97_21160</name>
</gene>